<protein>
    <recommendedName>
        <fullName evidence="4">Flagellar hook-associated protein 1</fullName>
    </recommendedName>
</protein>
<dbReference type="PANTHER" id="PTHR30033:SF1">
    <property type="entry name" value="FLAGELLAR HOOK-ASSOCIATED PROTEIN 1"/>
    <property type="match status" value="1"/>
</dbReference>
<evidence type="ECO:0000259" key="9">
    <source>
        <dbReference type="Pfam" id="PF22638"/>
    </source>
</evidence>
<name>Q2W0J4_PARM1</name>
<proteinExistence type="inferred from homology"/>
<organism evidence="10 11">
    <name type="scientific">Paramagnetospirillum magneticum (strain ATCC 700264 / AMB-1)</name>
    <name type="common">Magnetospirillum magneticum</name>
    <dbReference type="NCBI Taxonomy" id="342108"/>
    <lineage>
        <taxon>Bacteria</taxon>
        <taxon>Pseudomonadati</taxon>
        <taxon>Pseudomonadota</taxon>
        <taxon>Alphaproteobacteria</taxon>
        <taxon>Rhodospirillales</taxon>
        <taxon>Magnetospirillaceae</taxon>
        <taxon>Paramagnetospirillum</taxon>
    </lineage>
</organism>
<accession>Q2W0J4</accession>
<evidence type="ECO:0000313" key="11">
    <source>
        <dbReference type="Proteomes" id="UP000007058"/>
    </source>
</evidence>
<feature type="domain" description="Flagellar basal body rod protein N-terminal" evidence="7">
    <location>
        <begin position="7"/>
        <end position="36"/>
    </location>
</feature>
<dbReference type="GO" id="GO:0005576">
    <property type="term" value="C:extracellular region"/>
    <property type="evidence" value="ECO:0007669"/>
    <property type="project" value="UniProtKB-SubCell"/>
</dbReference>
<evidence type="ECO:0000256" key="4">
    <source>
        <dbReference type="ARBA" id="ARBA00016244"/>
    </source>
</evidence>
<evidence type="ECO:0000256" key="3">
    <source>
        <dbReference type="ARBA" id="ARBA00009677"/>
    </source>
</evidence>
<evidence type="ECO:0000256" key="5">
    <source>
        <dbReference type="ARBA" id="ARBA00022525"/>
    </source>
</evidence>
<dbReference type="EMBL" id="AP007255">
    <property type="protein sequence ID" value="BAE52631.1"/>
    <property type="molecule type" value="Genomic_DNA"/>
</dbReference>
<keyword evidence="5" id="KW-0964">Secreted</keyword>
<evidence type="ECO:0000313" key="10">
    <source>
        <dbReference type="EMBL" id="BAE52631.1"/>
    </source>
</evidence>
<dbReference type="STRING" id="342108.amb3827"/>
<evidence type="ECO:0000259" key="8">
    <source>
        <dbReference type="Pfam" id="PF06429"/>
    </source>
</evidence>
<dbReference type="SUPFAM" id="SSF64518">
    <property type="entry name" value="Phase 1 flagellin"/>
    <property type="match status" value="1"/>
</dbReference>
<dbReference type="InterPro" id="IPR010930">
    <property type="entry name" value="Flg_bb/hook_C_dom"/>
</dbReference>
<gene>
    <name evidence="10" type="ordered locus">amb3827</name>
</gene>
<dbReference type="GO" id="GO:0009425">
    <property type="term" value="C:bacterial-type flagellum basal body"/>
    <property type="evidence" value="ECO:0007669"/>
    <property type="project" value="UniProtKB-SubCell"/>
</dbReference>
<dbReference type="GO" id="GO:0044780">
    <property type="term" value="P:bacterial-type flagellum assembly"/>
    <property type="evidence" value="ECO:0007669"/>
    <property type="project" value="InterPro"/>
</dbReference>
<dbReference type="KEGG" id="mag:amb3827"/>
<evidence type="ECO:0000259" key="7">
    <source>
        <dbReference type="Pfam" id="PF00460"/>
    </source>
</evidence>
<dbReference type="HOGENOM" id="CLU_012762_3_1_5"/>
<feature type="domain" description="Flagellar hook-associated protein FlgK helical" evidence="9">
    <location>
        <begin position="91"/>
        <end position="318"/>
    </location>
</feature>
<dbReference type="OrthoDB" id="7181295at2"/>
<dbReference type="InterPro" id="IPR001444">
    <property type="entry name" value="Flag_bb_rod_N"/>
</dbReference>
<evidence type="ECO:0000256" key="6">
    <source>
        <dbReference type="ARBA" id="ARBA00023143"/>
    </source>
</evidence>
<evidence type="ECO:0000256" key="2">
    <source>
        <dbReference type="ARBA" id="ARBA00004613"/>
    </source>
</evidence>
<dbReference type="Proteomes" id="UP000007058">
    <property type="component" value="Chromosome"/>
</dbReference>
<dbReference type="NCBIfam" id="TIGR02492">
    <property type="entry name" value="flgK_ends"/>
    <property type="match status" value="1"/>
</dbReference>
<dbReference type="Pfam" id="PF00460">
    <property type="entry name" value="Flg_bb_rod"/>
    <property type="match status" value="1"/>
</dbReference>
<comment type="similarity">
    <text evidence="3">Belongs to the flagella basal body rod proteins family.</text>
</comment>
<dbReference type="GO" id="GO:0009424">
    <property type="term" value="C:bacterial-type flagellum hook"/>
    <property type="evidence" value="ECO:0007669"/>
    <property type="project" value="InterPro"/>
</dbReference>
<keyword evidence="6" id="KW-0975">Bacterial flagellum</keyword>
<sequence length="858" mass="90969">MSLTLGLNSALSGLLTNQKGLDVISQNVVNVNTKGYVRKQMTPESRVVAGVGAGVQQGALTRNVDEGLMRDIRRQTSTQGALDVTQTYYPRLEDMFGTVGSSNSISHQIETLQASFETLATQVNTPAFQSSTVQTANDMTDQFNEMTTHMQNLRLEADRALHDTTGQVNKQLEDIFDLNQKIVRNNAIGGDIGDLQDKRDNALTTLSKYMDIQYFERGDGSVGVFTKSGKTLVDKGPAVLSHVATTITDSWMTSAGGNFNKLTLSTTDSPDVGEDINDGEVRALLDLRDTIVPNLQAQIDEVASKLKDAVNQVHNRGTIFPTQSSKMVGTRQLADPNNPALNGSNPQNIWFSGNDDTTIALFDTNGNQLAATTVRTIMSSTSYTDAAGAATALDISDAATTPGVKMTDVAAKIQSWMRQQSYQGNIMSAASASVSTGTLVLDTGVPSVTLAFRDQKATAAGSAAADARINFDVDGDNKADKQVAGFSNFFGLNDFFTASVPNSIVDSDVVSKDFTLGAARSFTLSDPTGKIGNTINMSAGSSLYDIAKKINAQTQTNESATLSSSSLTTTSTTNITINDANGRVTQLSLASGNMTLKDIADAINAQGSSAQAAAVQEGPNAYRLRVWDSRGVPLDVTVNGGTIGTSDMKSYLGLQPSQLVEASVIPEGAGYRLRIRQTSDRELFLGATPDTLTPSGSFITELKMHTASSRKAGTIAVRTDIQGSPAKVSRGSMQYNTDLGKYFLSEGDNTTALALGAAMSSKTDMATAGSLYAGSYTFAEHAAASIAQVSTDAAHAKDRQDYQTTLGQALNSQFASTSGVNLDEEVANMINFQQAYSASAKVISTLQEMLDTLVNIVK</sequence>
<feature type="domain" description="Flagellar basal-body/hook protein C-terminal" evidence="8">
    <location>
        <begin position="812"/>
        <end position="856"/>
    </location>
</feature>
<keyword evidence="11" id="KW-1185">Reference proteome</keyword>
<dbReference type="AlphaFoldDB" id="Q2W0J4"/>
<keyword evidence="10" id="KW-0282">Flagellum</keyword>
<keyword evidence="10" id="KW-0969">Cilium</keyword>
<reference evidence="10 11" key="1">
    <citation type="journal article" date="2005" name="DNA Res.">
        <title>Complete genome sequence of the facultative anaerobic magnetotactic bacterium Magnetospirillum sp. strain AMB-1.</title>
        <authorList>
            <person name="Matsunaga T."/>
            <person name="Okamura Y."/>
            <person name="Fukuda Y."/>
            <person name="Wahyudi A.T."/>
            <person name="Murase Y."/>
            <person name="Takeyama H."/>
        </authorList>
    </citation>
    <scope>NUCLEOTIDE SEQUENCE [LARGE SCALE GENOMIC DNA]</scope>
    <source>
        <strain evidence="11">ATCC 700264 / AMB-1</strain>
    </source>
</reference>
<dbReference type="RefSeq" id="WP_011386181.1">
    <property type="nucleotide sequence ID" value="NC_007626.1"/>
</dbReference>
<dbReference type="GO" id="GO:0005198">
    <property type="term" value="F:structural molecule activity"/>
    <property type="evidence" value="ECO:0007669"/>
    <property type="project" value="InterPro"/>
</dbReference>
<evidence type="ECO:0000256" key="1">
    <source>
        <dbReference type="ARBA" id="ARBA00004117"/>
    </source>
</evidence>
<dbReference type="InterPro" id="IPR002371">
    <property type="entry name" value="FlgK"/>
</dbReference>
<dbReference type="Pfam" id="PF22638">
    <property type="entry name" value="FlgK_D1"/>
    <property type="match status" value="1"/>
</dbReference>
<dbReference type="PANTHER" id="PTHR30033">
    <property type="entry name" value="FLAGELLAR HOOK-ASSOCIATED PROTEIN 1"/>
    <property type="match status" value="1"/>
</dbReference>
<keyword evidence="10" id="KW-0966">Cell projection</keyword>
<comment type="subcellular location">
    <subcellularLocation>
        <location evidence="1">Bacterial flagellum basal body</location>
    </subcellularLocation>
    <subcellularLocation>
        <location evidence="2">Secreted</location>
    </subcellularLocation>
</comment>
<dbReference type="InterPro" id="IPR053927">
    <property type="entry name" value="FlgK_helical"/>
</dbReference>
<dbReference type="Pfam" id="PF06429">
    <property type="entry name" value="Flg_bbr_C"/>
    <property type="match status" value="1"/>
</dbReference>